<gene>
    <name evidence="1" type="ORF">IX56_00155</name>
</gene>
<name>A0A099GLW4_9RHOB</name>
<reference evidence="1 2" key="1">
    <citation type="submission" date="2014-09" db="EMBL/GenBank/DDBJ databases">
        <authorList>
            <person name="McGinnis J.M."/>
            <person name="Wolfgang W.J."/>
        </authorList>
    </citation>
    <scope>NUCLEOTIDE SEQUENCE [LARGE SCALE GENOMIC DNA]</scope>
    <source>
        <strain evidence="1 2">5503</strain>
    </source>
</reference>
<protein>
    <submittedName>
        <fullName evidence="1">Uncharacterized protein</fullName>
    </submittedName>
</protein>
<accession>A0A099GLW4</accession>
<dbReference type="Proteomes" id="UP000029858">
    <property type="component" value="Unassembled WGS sequence"/>
</dbReference>
<dbReference type="RefSeq" id="WP_036706239.1">
    <property type="nucleotide sequence ID" value="NZ_JRKQ01000001.1"/>
</dbReference>
<evidence type="ECO:0000313" key="1">
    <source>
        <dbReference type="EMBL" id="KGJ23731.1"/>
    </source>
</evidence>
<reference evidence="1 2" key="2">
    <citation type="submission" date="2014-10" db="EMBL/GenBank/DDBJ databases">
        <title>Paracoccus sanguinis sp. nov., isolated from clinical specimens of New York State patients.</title>
        <authorList>
            <person name="Mingle L.A."/>
            <person name="Cole J.A."/>
            <person name="Lapierre P."/>
            <person name="Musser K.A."/>
        </authorList>
    </citation>
    <scope>NUCLEOTIDE SEQUENCE [LARGE SCALE GENOMIC DNA]</scope>
    <source>
        <strain evidence="1 2">5503</strain>
    </source>
</reference>
<dbReference type="AlphaFoldDB" id="A0A099GLW4"/>
<sequence>MTTYTPTAEAVRALIKQGDVLAGRFYCAKRTKSVKFDRWCEDGWMMFHSECGEHLPFEDVATVNGHSPLFHLLWHEVLNAAPAAPAAAVEHRVH</sequence>
<dbReference type="EMBL" id="JRKQ01000001">
    <property type="protein sequence ID" value="KGJ23731.1"/>
    <property type="molecule type" value="Genomic_DNA"/>
</dbReference>
<evidence type="ECO:0000313" key="2">
    <source>
        <dbReference type="Proteomes" id="UP000029858"/>
    </source>
</evidence>
<organism evidence="1 2">
    <name type="scientific">Paracoccus sanguinis</name>
    <dbReference type="NCBI Taxonomy" id="1545044"/>
    <lineage>
        <taxon>Bacteria</taxon>
        <taxon>Pseudomonadati</taxon>
        <taxon>Pseudomonadota</taxon>
        <taxon>Alphaproteobacteria</taxon>
        <taxon>Rhodobacterales</taxon>
        <taxon>Paracoccaceae</taxon>
        <taxon>Paracoccus</taxon>
    </lineage>
</organism>
<proteinExistence type="predicted"/>
<comment type="caution">
    <text evidence="1">The sequence shown here is derived from an EMBL/GenBank/DDBJ whole genome shotgun (WGS) entry which is preliminary data.</text>
</comment>